<dbReference type="Gene3D" id="2.40.70.10">
    <property type="entry name" value="Acid Proteases"/>
    <property type="match status" value="1"/>
</dbReference>
<dbReference type="Proteomes" id="UP001235939">
    <property type="component" value="Chromosome 03"/>
</dbReference>
<dbReference type="InterPro" id="IPR021109">
    <property type="entry name" value="Peptidase_aspartic_dom_sf"/>
</dbReference>
<proteinExistence type="predicted"/>
<sequence length="408" mass="46184">MWHLLYDTGSQVSIIDSEKCKVLKENWDDALKTLRIVSVTGQEQTLTRVKTCRIGNENGIELGEIRFWLMSLGDKAYDGILGINDIRRFNIPLPAIRERCNMISLKPEDRDYVDLSYVASVHRPMVSSSFEEKSVKRIENEAVKLPPTEFNRNCECSAGSVNSFRKPTWAERLRVMQKAKETVRQFMSGNSAKKLMNPRPPYSRSFDRGDLVMLAVPKTEGYSNVYGPFRVEARVSDVNFRFYRCGINRDICQSDPGQDYINHPIHHTKPPKETASSDHYTTGRSVVHTIPRAAALHTQDSGHCCCCDGDAWRHLRLFFGHNNNNSPLFLVDEVEGHGLTLPVLCDNAASSFVDHLTQAPVALPRRPPKDVLSSTSPVETPFLWQYLSALPLVGGHERLTRRVAAAWR</sequence>
<gene>
    <name evidence="1" type="ORF">LAZ67_3003562</name>
</gene>
<reference evidence="1 2" key="1">
    <citation type="submission" date="2022-01" db="EMBL/GenBank/DDBJ databases">
        <title>A chromosomal length assembly of Cordylochernes scorpioides.</title>
        <authorList>
            <person name="Zeh D."/>
            <person name="Zeh J."/>
        </authorList>
    </citation>
    <scope>NUCLEOTIDE SEQUENCE [LARGE SCALE GENOMIC DNA]</scope>
    <source>
        <strain evidence="1">IN4F17</strain>
        <tissue evidence="1">Whole Body</tissue>
    </source>
</reference>
<evidence type="ECO:0000313" key="1">
    <source>
        <dbReference type="EMBL" id="UYV65201.1"/>
    </source>
</evidence>
<dbReference type="CDD" id="cd00303">
    <property type="entry name" value="retropepsin_like"/>
    <property type="match status" value="1"/>
</dbReference>
<evidence type="ECO:0008006" key="3">
    <source>
        <dbReference type="Google" id="ProtNLM"/>
    </source>
</evidence>
<protein>
    <recommendedName>
        <fullName evidence="3">Peptidase A2 domain-containing protein</fullName>
    </recommendedName>
</protein>
<dbReference type="EMBL" id="CP092865">
    <property type="protein sequence ID" value="UYV65201.1"/>
    <property type="molecule type" value="Genomic_DNA"/>
</dbReference>
<keyword evidence="2" id="KW-1185">Reference proteome</keyword>
<organism evidence="1 2">
    <name type="scientific">Cordylochernes scorpioides</name>
    <dbReference type="NCBI Taxonomy" id="51811"/>
    <lineage>
        <taxon>Eukaryota</taxon>
        <taxon>Metazoa</taxon>
        <taxon>Ecdysozoa</taxon>
        <taxon>Arthropoda</taxon>
        <taxon>Chelicerata</taxon>
        <taxon>Arachnida</taxon>
        <taxon>Pseudoscorpiones</taxon>
        <taxon>Cheliferoidea</taxon>
        <taxon>Chernetidae</taxon>
        <taxon>Cordylochernes</taxon>
    </lineage>
</organism>
<accession>A0ABY6K8K6</accession>
<evidence type="ECO:0000313" key="2">
    <source>
        <dbReference type="Proteomes" id="UP001235939"/>
    </source>
</evidence>
<name>A0ABY6K8K6_9ARAC</name>